<evidence type="ECO:0000313" key="1">
    <source>
        <dbReference type="EMBL" id="MCO6417238.1"/>
    </source>
</evidence>
<dbReference type="Pfam" id="PF09601">
    <property type="entry name" value="DUF2459"/>
    <property type="match status" value="1"/>
</dbReference>
<dbReference type="EMBL" id="JAFIRR010000084">
    <property type="protein sequence ID" value="MCO6417238.1"/>
    <property type="molecule type" value="Genomic_DNA"/>
</dbReference>
<dbReference type="RefSeq" id="WP_252953866.1">
    <property type="nucleotide sequence ID" value="NZ_JAFIRR010000084.1"/>
</dbReference>
<proteinExistence type="predicted"/>
<evidence type="ECO:0000313" key="2">
    <source>
        <dbReference type="Proteomes" id="UP001523392"/>
    </source>
</evidence>
<comment type="caution">
    <text evidence="1">The sequence shown here is derived from an EMBL/GenBank/DDBJ whole genome shotgun (WGS) entry which is preliminary data.</text>
</comment>
<accession>A0ABT1D5N5</accession>
<reference evidence="1 2" key="1">
    <citation type="submission" date="2021-12" db="EMBL/GenBank/DDBJ databases">
        <title>Siccirubricoccus leaddurans sp. nov., a high concentration Zn2+ tolerance bacterium.</title>
        <authorList>
            <person name="Cao Y."/>
        </authorList>
    </citation>
    <scope>NUCLEOTIDE SEQUENCE [LARGE SCALE GENOMIC DNA]</scope>
    <source>
        <strain evidence="1 2">KC 17139</strain>
    </source>
</reference>
<protein>
    <submittedName>
        <fullName evidence="1">DUF2459 domain-containing protein</fullName>
    </submittedName>
</protein>
<sequence length="168" mass="17162">MLRRGWHSDIGLPAEAAPPDVAALFPGAEWLLFGFGDRDYVLATSPGLGTALAALFPGPGAILVTGLRVPPAKAFPERDCTGLRLPPGGEEGAAGFVAASIAGPPMRAGPYPGSLFLPARQSYSGTYTCNTWTAEALAAAHLPVTPEGVLFSWQITALAGALVASGYG</sequence>
<dbReference type="InterPro" id="IPR011727">
    <property type="entry name" value="CHP02117"/>
</dbReference>
<keyword evidence="2" id="KW-1185">Reference proteome</keyword>
<gene>
    <name evidence="1" type="ORF">JYK14_13840</name>
</gene>
<dbReference type="Proteomes" id="UP001523392">
    <property type="component" value="Unassembled WGS sequence"/>
</dbReference>
<name>A0ABT1D5N5_9PROT</name>
<organism evidence="1 2">
    <name type="scientific">Siccirubricoccus soli</name>
    <dbReference type="NCBI Taxonomy" id="2899147"/>
    <lineage>
        <taxon>Bacteria</taxon>
        <taxon>Pseudomonadati</taxon>
        <taxon>Pseudomonadota</taxon>
        <taxon>Alphaproteobacteria</taxon>
        <taxon>Acetobacterales</taxon>
        <taxon>Roseomonadaceae</taxon>
        <taxon>Siccirubricoccus</taxon>
    </lineage>
</organism>